<keyword evidence="1" id="KW-0812">Transmembrane</keyword>
<comment type="caution">
    <text evidence="2">The sequence shown here is derived from an EMBL/GenBank/DDBJ whole genome shotgun (WGS) entry which is preliminary data.</text>
</comment>
<gene>
    <name evidence="2" type="ORF">BFS05_03910</name>
</gene>
<proteinExistence type="predicted"/>
<dbReference type="InterPro" id="IPR025445">
    <property type="entry name" value="DUF4191"/>
</dbReference>
<dbReference type="Pfam" id="PF13829">
    <property type="entry name" value="DUF4191"/>
    <property type="match status" value="1"/>
</dbReference>
<keyword evidence="1" id="KW-1133">Transmembrane helix</keyword>
<feature type="transmembrane region" description="Helical" evidence="1">
    <location>
        <begin position="39"/>
        <end position="62"/>
    </location>
</feature>
<accession>A0A2K1SUJ6</accession>
<dbReference type="OrthoDB" id="8479889at2"/>
<name>A0A2K1SUJ6_GARVA</name>
<dbReference type="RefSeq" id="WP_103084689.1">
    <property type="nucleotide sequence ID" value="NZ_MNLH01000003.1"/>
</dbReference>
<evidence type="ECO:0000313" key="2">
    <source>
        <dbReference type="EMBL" id="PNS43199.1"/>
    </source>
</evidence>
<evidence type="ECO:0000313" key="3">
    <source>
        <dbReference type="Proteomes" id="UP000236146"/>
    </source>
</evidence>
<dbReference type="EMBL" id="MNLH01000003">
    <property type="protein sequence ID" value="PNS43199.1"/>
    <property type="molecule type" value="Genomic_DNA"/>
</dbReference>
<sequence length="269" mass="30264">MSQNNSDRTNNNKANKSPRNNIFSQIYRIYKYTHEYDKLLPLLLAIAFIAPIVLCLAIGFALHWQVVTLVMTAITAVMLGFLLFTIVLTKRADKVGYARLEGKPGAAIGILSSINKGGFTFPKEPIWVDPRTKDAIWRGTGHNGIFLIGEGNYERVMTAMNRQEQSIKHITVGSCIPVYKFVVGNGEKTVKLKELRGKVLNAKSYQPTNHKFALIAKIHPRRRFFMTKLELANVNKRLSTLQGKIGFGIPKGIDPTKKQHISRRAMRGK</sequence>
<feature type="transmembrane region" description="Helical" evidence="1">
    <location>
        <begin position="68"/>
        <end position="89"/>
    </location>
</feature>
<dbReference type="AlphaFoldDB" id="A0A2K1SUJ6"/>
<organism evidence="2 3">
    <name type="scientific">Gardnerella vaginalis</name>
    <dbReference type="NCBI Taxonomy" id="2702"/>
    <lineage>
        <taxon>Bacteria</taxon>
        <taxon>Bacillati</taxon>
        <taxon>Actinomycetota</taxon>
        <taxon>Actinomycetes</taxon>
        <taxon>Bifidobacteriales</taxon>
        <taxon>Bifidobacteriaceae</taxon>
        <taxon>Gardnerella</taxon>
    </lineage>
</organism>
<reference evidence="2 3" key="1">
    <citation type="submission" date="2016-10" db="EMBL/GenBank/DDBJ databases">
        <authorList>
            <person name="Varghese N."/>
        </authorList>
    </citation>
    <scope>NUCLEOTIDE SEQUENCE [LARGE SCALE GENOMIC DNA]</scope>
    <source>
        <strain evidence="2 3">KA00225</strain>
    </source>
</reference>
<keyword evidence="1" id="KW-0472">Membrane</keyword>
<protein>
    <submittedName>
        <fullName evidence="2">DUF4191 domain-containing protein</fullName>
    </submittedName>
</protein>
<dbReference type="Proteomes" id="UP000236146">
    <property type="component" value="Unassembled WGS sequence"/>
</dbReference>
<evidence type="ECO:0000256" key="1">
    <source>
        <dbReference type="SAM" id="Phobius"/>
    </source>
</evidence>